<keyword evidence="4 6" id="KW-0694">RNA-binding</keyword>
<dbReference type="SUPFAM" id="SSF82171">
    <property type="entry name" value="DPP6 N-terminal domain-like"/>
    <property type="match status" value="1"/>
</dbReference>
<dbReference type="HAMAP" id="MF_03001">
    <property type="entry name" value="eIF3b"/>
    <property type="match status" value="1"/>
</dbReference>
<evidence type="ECO:0000259" key="8">
    <source>
        <dbReference type="PROSITE" id="PS50102"/>
    </source>
</evidence>
<keyword evidence="2 6" id="KW-0963">Cytoplasm</keyword>
<dbReference type="PANTHER" id="PTHR14068">
    <property type="entry name" value="EUKARYOTIC TRANSLATION INITIATION FACTOR 3 EIF3 -RELATED"/>
    <property type="match status" value="1"/>
</dbReference>
<dbReference type="EMBL" id="KV453943">
    <property type="protein sequence ID" value="ODV71206.1"/>
    <property type="molecule type" value="Genomic_DNA"/>
</dbReference>
<sequence>MTLEEPKIEDISVDDIDFSDLEEKYAVPEDTTFERFVVVDGCPVAPEAKVPVLTKVLTKLLSQAGTVVSFHMPLADGKTKGFCFVEYESQQNVDKAIKALNGKKLDVKHRLFLNRWNDVEKYAISGNITDEFVEPTLPPFQETDYLKSWLQDEAGRDQFLLHKNDTVGAFWNKKKHAPEPVIEPRVGWTDGFIKFSPKGQYAFSIHPQGIQCWGGKDFKNLKRFSHPKVRLIDFSPSERYLVTLSPDPIVLPPEDHPKRASFPFGPESEGHKLIIWDIATGLPARTFALPPHLEKVKEMVWPLIKWSYDDKYVARMGPNALAIYDTADNFSLLDKKPVKIDDIVDFEWAPAGVKFASSKQNDPLAHVLAYWTPESGNQTARVALFEVPTKKVLRTINLFQVSDCKLHWQDKAEYLAVKVDRHTKSKKTIFSNLEFFKLNEKEIPVEKIELKDRVINFQWEPNGDRFVVISKPEVVGANQTFVKNNVEFYAPEITKDKASALKKWICFKTLADQTSNTLKFAPKGRFLVVARIGGSKGFLEFYDLDYNGEKSENENVAANVRLLASDEYGGMTDVEWDPSGRFVAAWSSIWTHKIENGYRLFNFAGELLREELVDGFKDFIWRPRPASLLTGGDKKKVRKNLREYSAQFDETDLMEDSSSARELILKRRRLLEEWTAFRANVAAHKEQYGIVEVSHDNEDLEVIEEIKEEVLKETEEIVE</sequence>
<dbReference type="InterPro" id="IPR012677">
    <property type="entry name" value="Nucleotide-bd_a/b_plait_sf"/>
</dbReference>
<dbReference type="OrthoDB" id="10250414at2759"/>
<accession>A0A1E4RVD3</accession>
<dbReference type="STRING" id="983966.A0A1E4RVD3"/>
<comment type="function">
    <text evidence="7">Component of the eukaryotic translation initiation factor 3 (eIF-3) complex, which is involved in protein synthesis and, together with other initiation factors, stimulates binding of mRNA and methionyl-tRNAi to the 40S ribosome.</text>
</comment>
<keyword evidence="5 6" id="KW-0648">Protein biosynthesis</keyword>
<dbReference type="GO" id="GO:0016282">
    <property type="term" value="C:eukaryotic 43S preinitiation complex"/>
    <property type="evidence" value="ECO:0007669"/>
    <property type="project" value="UniProtKB-UniRule"/>
</dbReference>
<evidence type="ECO:0000313" key="10">
    <source>
        <dbReference type="Proteomes" id="UP000094389"/>
    </source>
</evidence>
<evidence type="ECO:0000256" key="2">
    <source>
        <dbReference type="ARBA" id="ARBA00022490"/>
    </source>
</evidence>
<organism evidence="9 10">
    <name type="scientific">Cyberlindnera jadinii (strain ATCC 18201 / CBS 1600 / BCRC 20928 / JCM 3617 / NBRC 0987 / NRRL Y-1542)</name>
    <name type="common">Torula yeast</name>
    <name type="synonym">Candida utilis</name>
    <dbReference type="NCBI Taxonomy" id="983966"/>
    <lineage>
        <taxon>Eukaryota</taxon>
        <taxon>Fungi</taxon>
        <taxon>Dikarya</taxon>
        <taxon>Ascomycota</taxon>
        <taxon>Saccharomycotina</taxon>
        <taxon>Saccharomycetes</taxon>
        <taxon>Phaffomycetales</taxon>
        <taxon>Phaffomycetaceae</taxon>
        <taxon>Cyberlindnera</taxon>
    </lineage>
</organism>
<dbReference type="GO" id="GO:0005852">
    <property type="term" value="C:eukaryotic translation initiation factor 3 complex"/>
    <property type="evidence" value="ECO:0007669"/>
    <property type="project" value="UniProtKB-UniRule"/>
</dbReference>
<keyword evidence="3 6" id="KW-0396">Initiation factor</keyword>
<comment type="subunit">
    <text evidence="6 7">Component of the eukaryotic translation initiation factor 3 (eIF-3) complex.</text>
</comment>
<evidence type="ECO:0000313" key="9">
    <source>
        <dbReference type="EMBL" id="ODV71206.1"/>
    </source>
</evidence>
<reference evidence="9 10" key="1">
    <citation type="journal article" date="2016" name="Proc. Natl. Acad. Sci. U.S.A.">
        <title>Comparative genomics of biotechnologically important yeasts.</title>
        <authorList>
            <person name="Riley R."/>
            <person name="Haridas S."/>
            <person name="Wolfe K.H."/>
            <person name="Lopes M.R."/>
            <person name="Hittinger C.T."/>
            <person name="Goeker M."/>
            <person name="Salamov A.A."/>
            <person name="Wisecaver J.H."/>
            <person name="Long T.M."/>
            <person name="Calvey C.H."/>
            <person name="Aerts A.L."/>
            <person name="Barry K.W."/>
            <person name="Choi C."/>
            <person name="Clum A."/>
            <person name="Coughlan A.Y."/>
            <person name="Deshpande S."/>
            <person name="Douglass A.P."/>
            <person name="Hanson S.J."/>
            <person name="Klenk H.-P."/>
            <person name="LaButti K.M."/>
            <person name="Lapidus A."/>
            <person name="Lindquist E.A."/>
            <person name="Lipzen A.M."/>
            <person name="Meier-Kolthoff J.P."/>
            <person name="Ohm R.A."/>
            <person name="Otillar R.P."/>
            <person name="Pangilinan J.L."/>
            <person name="Peng Y."/>
            <person name="Rokas A."/>
            <person name="Rosa C.A."/>
            <person name="Scheuner C."/>
            <person name="Sibirny A.A."/>
            <person name="Slot J.C."/>
            <person name="Stielow J.B."/>
            <person name="Sun H."/>
            <person name="Kurtzman C.P."/>
            <person name="Blackwell M."/>
            <person name="Grigoriev I.V."/>
            <person name="Jeffries T.W."/>
        </authorList>
    </citation>
    <scope>NUCLEOTIDE SEQUENCE [LARGE SCALE GENOMIC DNA]</scope>
    <source>
        <strain evidence="10">ATCC 18201 / CBS 1600 / BCRC 20928 / JCM 3617 / NBRC 0987 / NRRL Y-1542</strain>
    </source>
</reference>
<dbReference type="OMA" id="LWGGPQF"/>
<dbReference type="Pfam" id="PF00076">
    <property type="entry name" value="RRM_1"/>
    <property type="match status" value="1"/>
</dbReference>
<dbReference type="Proteomes" id="UP000094389">
    <property type="component" value="Unassembled WGS sequence"/>
</dbReference>
<dbReference type="GO" id="GO:0033290">
    <property type="term" value="C:eukaryotic 48S preinitiation complex"/>
    <property type="evidence" value="ECO:0007669"/>
    <property type="project" value="UniProtKB-UniRule"/>
</dbReference>
<dbReference type="GO" id="GO:0003723">
    <property type="term" value="F:RNA binding"/>
    <property type="evidence" value="ECO:0007669"/>
    <property type="project" value="UniProtKB-UniRule"/>
</dbReference>
<dbReference type="InterPro" id="IPR000504">
    <property type="entry name" value="RRM_dom"/>
</dbReference>
<dbReference type="Gene3D" id="2.130.10.10">
    <property type="entry name" value="YVTN repeat-like/Quinoprotein amine dehydrogenase"/>
    <property type="match status" value="1"/>
</dbReference>
<dbReference type="Gene3D" id="3.30.70.330">
    <property type="match status" value="1"/>
</dbReference>
<evidence type="ECO:0000256" key="5">
    <source>
        <dbReference type="ARBA" id="ARBA00022917"/>
    </source>
</evidence>
<evidence type="ECO:0000256" key="4">
    <source>
        <dbReference type="ARBA" id="ARBA00022884"/>
    </source>
</evidence>
<comment type="subcellular location">
    <subcellularLocation>
        <location evidence="1 6 7">Cytoplasm</location>
    </subcellularLocation>
</comment>
<comment type="similarity">
    <text evidence="6 7">Belongs to the eIF-3 subunit B family.</text>
</comment>
<dbReference type="SMART" id="SM00360">
    <property type="entry name" value="RRM"/>
    <property type="match status" value="1"/>
</dbReference>
<dbReference type="GO" id="GO:0001732">
    <property type="term" value="P:formation of cytoplasmic translation initiation complex"/>
    <property type="evidence" value="ECO:0007669"/>
    <property type="project" value="UniProtKB-UniRule"/>
</dbReference>
<dbReference type="PROSITE" id="PS50102">
    <property type="entry name" value="RRM"/>
    <property type="match status" value="1"/>
</dbReference>
<dbReference type="GeneID" id="30991084"/>
<comment type="function">
    <text evidence="6">RNA-binding component of the eukaryotic translation initiation factor 3 (eIF-3) complex, which is involved in protein synthesis of a specialized repertoire of mRNAs and, together with other initiation factors, stimulates binding of mRNA and methionyl-tRNAi to the 40S ribosome. The eIF-3 complex specifically targets and initiates translation of a subset of mRNAs involved in cell proliferation.</text>
</comment>
<name>A0A1E4RVD3_CYBJN</name>
<dbReference type="InterPro" id="IPR011400">
    <property type="entry name" value="EIF3B"/>
</dbReference>
<dbReference type="PIRSF" id="PIRSF036424">
    <property type="entry name" value="eIF3b"/>
    <property type="match status" value="1"/>
</dbReference>
<dbReference type="RefSeq" id="XP_020068245.1">
    <property type="nucleotide sequence ID" value="XM_020216688.1"/>
</dbReference>
<dbReference type="GO" id="GO:0003743">
    <property type="term" value="F:translation initiation factor activity"/>
    <property type="evidence" value="ECO:0007669"/>
    <property type="project" value="UniProtKB-UniRule"/>
</dbReference>
<dbReference type="CDD" id="cd12278">
    <property type="entry name" value="RRM_eIF3B"/>
    <property type="match status" value="1"/>
</dbReference>
<dbReference type="GO" id="GO:0031369">
    <property type="term" value="F:translation initiation factor binding"/>
    <property type="evidence" value="ECO:0007669"/>
    <property type="project" value="InterPro"/>
</dbReference>
<protein>
    <recommendedName>
        <fullName evidence="6">Eukaryotic translation initiation factor 3 subunit B</fullName>
        <shortName evidence="6">eIF3b</shortName>
    </recommendedName>
    <alternativeName>
        <fullName evidence="6">Eukaryotic translation initiation factor 3 90 kDa subunit homolog</fullName>
        <shortName evidence="6">eIF3 p90</shortName>
    </alternativeName>
    <alternativeName>
        <fullName evidence="6">Translation initiation factor eIF3, p90 subunit homolog</fullName>
    </alternativeName>
</protein>
<dbReference type="SUPFAM" id="SSF54928">
    <property type="entry name" value="RNA-binding domain, RBD"/>
    <property type="match status" value="1"/>
</dbReference>
<dbReference type="Pfam" id="PF08662">
    <property type="entry name" value="eIF2A"/>
    <property type="match status" value="1"/>
</dbReference>
<gene>
    <name evidence="6" type="primary">PRT1</name>
    <name evidence="9" type="ORF">CYBJADRAFT_175341</name>
</gene>
<evidence type="ECO:0000256" key="6">
    <source>
        <dbReference type="HAMAP-Rule" id="MF_03001"/>
    </source>
</evidence>
<dbReference type="InterPro" id="IPR013979">
    <property type="entry name" value="TIF_beta_prop-like"/>
</dbReference>
<proteinExistence type="inferred from homology"/>
<dbReference type="PANTHER" id="PTHR14068:SF0">
    <property type="entry name" value="EUKARYOTIC TRANSLATION INITIATION FACTOR 3 SUBUNIT B"/>
    <property type="match status" value="1"/>
</dbReference>
<keyword evidence="10" id="KW-1185">Reference proteome</keyword>
<dbReference type="InterPro" id="IPR015943">
    <property type="entry name" value="WD40/YVTN_repeat-like_dom_sf"/>
</dbReference>
<feature type="domain" description="RRM" evidence="8">
    <location>
        <begin position="35"/>
        <end position="118"/>
    </location>
</feature>
<dbReference type="InterPro" id="IPR034363">
    <property type="entry name" value="eIF3B_RRM"/>
</dbReference>
<evidence type="ECO:0000256" key="7">
    <source>
        <dbReference type="PIRNR" id="PIRNR036424"/>
    </source>
</evidence>
<evidence type="ECO:0000256" key="1">
    <source>
        <dbReference type="ARBA" id="ARBA00004496"/>
    </source>
</evidence>
<dbReference type="AlphaFoldDB" id="A0A1E4RVD3"/>
<dbReference type="InterPro" id="IPR035979">
    <property type="entry name" value="RBD_domain_sf"/>
</dbReference>
<evidence type="ECO:0000256" key="3">
    <source>
        <dbReference type="ARBA" id="ARBA00022540"/>
    </source>
</evidence>